<dbReference type="Pfam" id="PF06486">
    <property type="entry name" value="DUF1093"/>
    <property type="match status" value="1"/>
</dbReference>
<comment type="caution">
    <text evidence="1">The sequence shown here is derived from an EMBL/GenBank/DDBJ whole genome shotgun (WGS) entry which is preliminary data.</text>
</comment>
<gene>
    <name evidence="1" type="ORF">LAS9267_00793</name>
</gene>
<dbReference type="InterPro" id="IPR006542">
    <property type="entry name" value="DUF1093"/>
</dbReference>
<dbReference type="InterPro" id="IPR036166">
    <property type="entry name" value="YxeA-like_sf"/>
</dbReference>
<dbReference type="NCBIfam" id="TIGR01655">
    <property type="entry name" value="yxeA_fam"/>
    <property type="match status" value="1"/>
</dbReference>
<organism evidence="1 2">
    <name type="scientific">Latilactobacillus sakei</name>
    <name type="common">Lactobacillus sakei</name>
    <dbReference type="NCBI Taxonomy" id="1599"/>
    <lineage>
        <taxon>Bacteria</taxon>
        <taxon>Bacillati</taxon>
        <taxon>Bacillota</taxon>
        <taxon>Bacilli</taxon>
        <taxon>Lactobacillales</taxon>
        <taxon>Lactobacillaceae</taxon>
        <taxon>Latilactobacillus</taxon>
    </lineage>
</organism>
<protein>
    <recommendedName>
        <fullName evidence="3">YxeA family protein</fullName>
    </recommendedName>
</protein>
<dbReference type="PANTHER" id="PTHR36433:SF2">
    <property type="entry name" value="YXEA FAMILY PROTEIN"/>
    <property type="match status" value="1"/>
</dbReference>
<dbReference type="Proteomes" id="UP000239650">
    <property type="component" value="Unassembled WGS sequence"/>
</dbReference>
<dbReference type="Gene3D" id="2.40.50.480">
    <property type="match status" value="1"/>
</dbReference>
<name>A0AAE8J4F6_LATSK</name>
<reference evidence="1 2" key="1">
    <citation type="submission" date="2018-02" db="EMBL/GenBank/DDBJ databases">
        <authorList>
            <person name="Rodrigo-Torres L."/>
            <person name="Arahal R. D."/>
            <person name="Lucena T."/>
        </authorList>
    </citation>
    <scope>NUCLEOTIDE SEQUENCE [LARGE SCALE GENOMIC DNA]</scope>
    <source>
        <strain evidence="1 2">CECT 9267</strain>
    </source>
</reference>
<dbReference type="SUPFAM" id="SSF159121">
    <property type="entry name" value="BC4932-like"/>
    <property type="match status" value="1"/>
</dbReference>
<dbReference type="EMBL" id="OKRC01000003">
    <property type="protein sequence ID" value="SPE20408.1"/>
    <property type="molecule type" value="Genomic_DNA"/>
</dbReference>
<accession>A0AAE8J4F6</accession>
<sequence length="125" mass="14374">MFKRKGWLLLIIIVIFFIGGSWGIKEYYYGGETYYTQITTEGTKQVDKDTEGKSYVSYQYDLPAYDQAGHQKKVSFNSAKSSRLQKQAYLELKVNDRKGVMSWQKVDKADLPKAAKKALAKQSNR</sequence>
<evidence type="ECO:0000313" key="1">
    <source>
        <dbReference type="EMBL" id="SPE20408.1"/>
    </source>
</evidence>
<dbReference type="AlphaFoldDB" id="A0AAE8J4F6"/>
<proteinExistence type="predicted"/>
<dbReference type="RefSeq" id="WP_016265562.1">
    <property type="nucleotide sequence ID" value="NZ_CP043729.1"/>
</dbReference>
<evidence type="ECO:0000313" key="2">
    <source>
        <dbReference type="Proteomes" id="UP000239650"/>
    </source>
</evidence>
<dbReference type="PANTHER" id="PTHR36433">
    <property type="entry name" value="HYPOTHETICAL CYTOSOLIC PROTEIN"/>
    <property type="match status" value="1"/>
</dbReference>
<evidence type="ECO:0008006" key="3">
    <source>
        <dbReference type="Google" id="ProtNLM"/>
    </source>
</evidence>